<dbReference type="SMART" id="SM00903">
    <property type="entry name" value="Flavin_Reduct"/>
    <property type="match status" value="1"/>
</dbReference>
<dbReference type="InterPro" id="IPR002563">
    <property type="entry name" value="Flavin_Rdtase-like_dom"/>
</dbReference>
<dbReference type="Gene3D" id="2.30.110.10">
    <property type="entry name" value="Electron Transport, Fmn-binding Protein, Chain A"/>
    <property type="match status" value="1"/>
</dbReference>
<dbReference type="RefSeq" id="WP_149730809.1">
    <property type="nucleotide sequence ID" value="NZ_FMXB01000001.1"/>
</dbReference>
<proteinExistence type="inferred from homology"/>
<organism evidence="5 6">
    <name type="scientific">Methanobrevibacter millerae</name>
    <dbReference type="NCBI Taxonomy" id="230361"/>
    <lineage>
        <taxon>Archaea</taxon>
        <taxon>Methanobacteriati</taxon>
        <taxon>Methanobacteriota</taxon>
        <taxon>Methanomada group</taxon>
        <taxon>Methanobacteria</taxon>
        <taxon>Methanobacteriales</taxon>
        <taxon>Methanobacteriaceae</taxon>
        <taxon>Methanobrevibacter</taxon>
    </lineage>
</organism>
<protein>
    <submittedName>
        <fullName evidence="5">NADH-FMN oxidoreductase RutF, flavin reductase (DIM6/NTAB) family</fullName>
    </submittedName>
</protein>
<dbReference type="Proteomes" id="UP000323439">
    <property type="component" value="Unassembled WGS sequence"/>
</dbReference>
<reference evidence="5 6" key="1">
    <citation type="submission" date="2016-10" db="EMBL/GenBank/DDBJ databases">
        <authorList>
            <person name="Varghese N."/>
            <person name="Submissions S."/>
        </authorList>
    </citation>
    <scope>NUCLEOTIDE SEQUENCE [LARGE SCALE GENOMIC DNA]</scope>
    <source>
        <strain evidence="5 6">DSM 16643</strain>
    </source>
</reference>
<comment type="cofactor">
    <cofactor evidence="1">
        <name>FMN</name>
        <dbReference type="ChEBI" id="CHEBI:58210"/>
    </cofactor>
</comment>
<evidence type="ECO:0000313" key="6">
    <source>
        <dbReference type="Proteomes" id="UP000323439"/>
    </source>
</evidence>
<name>A0A1G5UVT5_9EURY</name>
<dbReference type="OrthoDB" id="8522at2157"/>
<dbReference type="AlphaFoldDB" id="A0A1G5UVT5"/>
<sequence>MAKNIKKAIVQPLPVFMVGTYCEDGTPDVMNAAWAGQCGPENVAITFALNRQTLKNIENNKEFTVAYATKDTLEIADYFGLVSASKTPDKVERTGVTVKKAENVNAPIVEEFPITLECELMDMHQVVPDRCLVVGKVINAVVDDEFVDEEGNVDTEAIEFISYDGNTKNYRVLGDVAGKAFNAELLKSGRF</sequence>
<gene>
    <name evidence="5" type="ORF">SAMN02910315_00161</name>
</gene>
<accession>A0A1G5UVT5</accession>
<evidence type="ECO:0000256" key="3">
    <source>
        <dbReference type="ARBA" id="ARBA00038054"/>
    </source>
</evidence>
<dbReference type="EMBL" id="FMXB01000001">
    <property type="protein sequence ID" value="SDA37744.1"/>
    <property type="molecule type" value="Genomic_DNA"/>
</dbReference>
<feature type="domain" description="Flavin reductase like" evidence="4">
    <location>
        <begin position="9"/>
        <end position="154"/>
    </location>
</feature>
<dbReference type="SUPFAM" id="SSF50475">
    <property type="entry name" value="FMN-binding split barrel"/>
    <property type="match status" value="1"/>
</dbReference>
<dbReference type="Pfam" id="PF01613">
    <property type="entry name" value="Flavin_Reduct"/>
    <property type="match status" value="1"/>
</dbReference>
<dbReference type="GO" id="GO:0010181">
    <property type="term" value="F:FMN binding"/>
    <property type="evidence" value="ECO:0007669"/>
    <property type="project" value="InterPro"/>
</dbReference>
<evidence type="ECO:0000256" key="1">
    <source>
        <dbReference type="ARBA" id="ARBA00001917"/>
    </source>
</evidence>
<evidence type="ECO:0000256" key="2">
    <source>
        <dbReference type="ARBA" id="ARBA00022630"/>
    </source>
</evidence>
<evidence type="ECO:0000259" key="4">
    <source>
        <dbReference type="SMART" id="SM00903"/>
    </source>
</evidence>
<dbReference type="PANTHER" id="PTHR43567">
    <property type="entry name" value="FLAVOREDOXIN-RELATED-RELATED"/>
    <property type="match status" value="1"/>
</dbReference>
<dbReference type="PANTHER" id="PTHR43567:SF1">
    <property type="entry name" value="FLAVOREDOXIN"/>
    <property type="match status" value="1"/>
</dbReference>
<evidence type="ECO:0000313" key="5">
    <source>
        <dbReference type="EMBL" id="SDA37744.1"/>
    </source>
</evidence>
<dbReference type="InterPro" id="IPR012349">
    <property type="entry name" value="Split_barrel_FMN-bd"/>
</dbReference>
<keyword evidence="6" id="KW-1185">Reference proteome</keyword>
<comment type="similarity">
    <text evidence="3">Belongs to the flavoredoxin family.</text>
</comment>
<dbReference type="InterPro" id="IPR052174">
    <property type="entry name" value="Flavoredoxin"/>
</dbReference>
<keyword evidence="2" id="KW-0285">Flavoprotein</keyword>